<dbReference type="Pfam" id="PF00293">
    <property type="entry name" value="NUDIX"/>
    <property type="match status" value="1"/>
</dbReference>
<dbReference type="SUPFAM" id="SSF55811">
    <property type="entry name" value="Nudix"/>
    <property type="match status" value="1"/>
</dbReference>
<dbReference type="Gene3D" id="3.90.79.10">
    <property type="entry name" value="Nucleoside Triphosphate Pyrophosphohydrolase"/>
    <property type="match status" value="1"/>
</dbReference>
<feature type="domain" description="Nudix hydrolase" evidence="1">
    <location>
        <begin position="46"/>
        <end position="177"/>
    </location>
</feature>
<accession>A0A6J7ECD0</accession>
<dbReference type="EMBL" id="CAFBLS010000133">
    <property type="protein sequence ID" value="CAB4878985.1"/>
    <property type="molecule type" value="Genomic_DNA"/>
</dbReference>
<dbReference type="PANTHER" id="PTHR43736">
    <property type="entry name" value="ADP-RIBOSE PYROPHOSPHATASE"/>
    <property type="match status" value="1"/>
</dbReference>
<evidence type="ECO:0000313" key="2">
    <source>
        <dbReference type="EMBL" id="CAB4878985.1"/>
    </source>
</evidence>
<dbReference type="InterPro" id="IPR000086">
    <property type="entry name" value="NUDIX_hydrolase_dom"/>
</dbReference>
<evidence type="ECO:0000259" key="1">
    <source>
        <dbReference type="PROSITE" id="PS51462"/>
    </source>
</evidence>
<reference evidence="2" key="1">
    <citation type="submission" date="2020-05" db="EMBL/GenBank/DDBJ databases">
        <authorList>
            <person name="Chiriac C."/>
            <person name="Salcher M."/>
            <person name="Ghai R."/>
            <person name="Kavagutti S V."/>
        </authorList>
    </citation>
    <scope>NUCLEOTIDE SEQUENCE</scope>
</reference>
<dbReference type="PROSITE" id="PS51462">
    <property type="entry name" value="NUDIX"/>
    <property type="match status" value="1"/>
</dbReference>
<protein>
    <submittedName>
        <fullName evidence="2">Unannotated protein</fullName>
    </submittedName>
</protein>
<sequence>MSRMRADATAVLAAWVPPDAGQRQLRDDYLAFLAEHDDAMWRSCRVGHLTASALVMDERRERVLLTLHPKVGRWLQLGGHCEPEDASLREAARREAIEESGIAAVLVGDQPLRLDRHPVPCAGAMSEHLDVQYLAIVASDAQAIISDESDDLRWFPVDALPADLDASVLALVAAALKVPA</sequence>
<dbReference type="InterPro" id="IPR015797">
    <property type="entry name" value="NUDIX_hydrolase-like_dom_sf"/>
</dbReference>
<dbReference type="CDD" id="cd03674">
    <property type="entry name" value="NUDIX_Hydrolase"/>
    <property type="match status" value="1"/>
</dbReference>
<dbReference type="PANTHER" id="PTHR43736:SF1">
    <property type="entry name" value="DIHYDRONEOPTERIN TRIPHOSPHATE DIPHOSPHATASE"/>
    <property type="match status" value="1"/>
</dbReference>
<proteinExistence type="predicted"/>
<name>A0A6J7ECD0_9ZZZZ</name>
<dbReference type="AlphaFoldDB" id="A0A6J7ECD0"/>
<gene>
    <name evidence="2" type="ORF">UFOPK3402_01125</name>
</gene>
<organism evidence="2">
    <name type="scientific">freshwater metagenome</name>
    <dbReference type="NCBI Taxonomy" id="449393"/>
    <lineage>
        <taxon>unclassified sequences</taxon>
        <taxon>metagenomes</taxon>
        <taxon>ecological metagenomes</taxon>
    </lineage>
</organism>